<sequence length="109" mass="12239">MEQKYSIQQIKFELLSYLKEFGTDGADWTIQLTTGTDDQAVLCLRDGEAGSMIWICKPTLSERAATLIKEHMVSRFGMNSPSEDTVPVPVGAERNWVLMYRKAKSHVAA</sequence>
<evidence type="ECO:0000313" key="2">
    <source>
        <dbReference type="Proteomes" id="UP000004291"/>
    </source>
</evidence>
<protein>
    <submittedName>
        <fullName evidence="1">Uncharacterized protein</fullName>
    </submittedName>
</protein>
<dbReference type="HOGENOM" id="CLU_2180243_0_0_5"/>
<comment type="caution">
    <text evidence="1">The sequence shown here is derived from an EMBL/GenBank/DDBJ whole genome shotgun (WGS) entry which is preliminary data.</text>
</comment>
<gene>
    <name evidence="1" type="ORF">HPDFL43_01225</name>
</gene>
<dbReference type="AlphaFoldDB" id="A9CZI6"/>
<organism evidence="1 2">
    <name type="scientific">Hoeflea phototrophica (strain DSM 17068 / NCIMB 14078 / DFL-43)</name>
    <dbReference type="NCBI Taxonomy" id="411684"/>
    <lineage>
        <taxon>Bacteria</taxon>
        <taxon>Pseudomonadati</taxon>
        <taxon>Pseudomonadota</taxon>
        <taxon>Alphaproteobacteria</taxon>
        <taxon>Hyphomicrobiales</taxon>
        <taxon>Rhizobiaceae</taxon>
        <taxon>Hoeflea</taxon>
    </lineage>
</organism>
<dbReference type="RefSeq" id="WP_007196037.1">
    <property type="nucleotide sequence ID" value="NZ_CM002917.1"/>
</dbReference>
<reference evidence="1 2" key="2">
    <citation type="submission" date="2012-06" db="EMBL/GenBank/DDBJ databases">
        <authorList>
            <person name="Fiebig A."/>
        </authorList>
    </citation>
    <scope>NUCLEOTIDE SEQUENCE [LARGE SCALE GENOMIC DNA]</scope>
    <source>
        <strain evidence="1 2">DFL-43</strain>
    </source>
</reference>
<dbReference type="STRING" id="411684.HPDFL43_01225"/>
<accession>A9CZI6</accession>
<dbReference type="OrthoDB" id="7364589at2"/>
<proteinExistence type="predicted"/>
<dbReference type="eggNOG" id="ENOG50338U0">
    <property type="taxonomic scope" value="Bacteria"/>
</dbReference>
<keyword evidence="2" id="KW-1185">Reference proteome</keyword>
<dbReference type="Proteomes" id="UP000004291">
    <property type="component" value="Chromosome"/>
</dbReference>
<name>A9CZI6_HOEPD</name>
<evidence type="ECO:0000313" key="1">
    <source>
        <dbReference type="EMBL" id="EDQ34776.1"/>
    </source>
</evidence>
<dbReference type="EMBL" id="ABIA03000002">
    <property type="protein sequence ID" value="EDQ34776.1"/>
    <property type="molecule type" value="Genomic_DNA"/>
</dbReference>
<reference evidence="1 2" key="1">
    <citation type="submission" date="2007-10" db="EMBL/GenBank/DDBJ databases">
        <authorList>
            <person name="Wagner-Dobler I."/>
            <person name="Ferriera S."/>
            <person name="Johnson J."/>
            <person name="Kravitz S."/>
            <person name="Beeson K."/>
            <person name="Sutton G."/>
            <person name="Rogers Y.-H."/>
            <person name="Friedman R."/>
            <person name="Frazier M."/>
            <person name="Venter J.C."/>
        </authorList>
    </citation>
    <scope>NUCLEOTIDE SEQUENCE [LARGE SCALE GENOMIC DNA]</scope>
    <source>
        <strain evidence="1 2">DFL-43</strain>
    </source>
</reference>